<comment type="similarity">
    <text evidence="1">Belongs to the HesB/IscA family.</text>
</comment>
<reference evidence="2 3" key="1">
    <citation type="submission" date="2018-12" db="EMBL/GenBank/DDBJ databases">
        <authorList>
            <person name="Sun L."/>
            <person name="Chen Z."/>
        </authorList>
    </citation>
    <scope>NUCLEOTIDE SEQUENCE [LARGE SCALE GENOMIC DNA]</scope>
    <source>
        <strain evidence="2 3">LMG 29736</strain>
    </source>
</reference>
<evidence type="ECO:0000313" key="2">
    <source>
        <dbReference type="EMBL" id="RST58628.1"/>
    </source>
</evidence>
<sequence>MQIKISNHAVEWFKDEMFLTTGDTVRFFVRYGGSSPLHEGFSLGMNKEEPMDPGVEYQKDGITFFIEERDLWYFKDHDLIVDVDENKDGPVYSYEKE</sequence>
<protein>
    <recommendedName>
        <fullName evidence="4">FeS cluster biogenesis domain-containing protein</fullName>
    </recommendedName>
</protein>
<comment type="caution">
    <text evidence="2">The sequence shown here is derived from an EMBL/GenBank/DDBJ whole genome shotgun (WGS) entry which is preliminary data.</text>
</comment>
<dbReference type="SUPFAM" id="SSF89360">
    <property type="entry name" value="HesB-like domain"/>
    <property type="match status" value="1"/>
</dbReference>
<dbReference type="EMBL" id="QYTW02000018">
    <property type="protein sequence ID" value="RST58628.1"/>
    <property type="molecule type" value="Genomic_DNA"/>
</dbReference>
<dbReference type="InterPro" id="IPR035903">
    <property type="entry name" value="HesB-like_dom_sf"/>
</dbReference>
<accession>A0A429X5B5</accession>
<name>A0A429X5B5_SIMTE</name>
<dbReference type="Proteomes" id="UP000287296">
    <property type="component" value="Unassembled WGS sequence"/>
</dbReference>
<evidence type="ECO:0000313" key="3">
    <source>
        <dbReference type="Proteomes" id="UP000287296"/>
    </source>
</evidence>
<dbReference type="InterPro" id="IPR008326">
    <property type="entry name" value="PdhI-like"/>
</dbReference>
<dbReference type="RefSeq" id="WP_120117670.1">
    <property type="nucleotide sequence ID" value="NZ_DAMDJW010000009.1"/>
</dbReference>
<dbReference type="AlphaFoldDB" id="A0A429X5B5"/>
<organism evidence="2 3">
    <name type="scientific">Siminovitchia terrae</name>
    <name type="common">Bacillus terrae</name>
    <dbReference type="NCBI Taxonomy" id="1914933"/>
    <lineage>
        <taxon>Bacteria</taxon>
        <taxon>Bacillati</taxon>
        <taxon>Bacillota</taxon>
        <taxon>Bacilli</taxon>
        <taxon>Bacillales</taxon>
        <taxon>Bacillaceae</taxon>
        <taxon>Siminovitchia</taxon>
    </lineage>
</organism>
<evidence type="ECO:0000256" key="1">
    <source>
        <dbReference type="ARBA" id="ARBA00006718"/>
    </source>
</evidence>
<dbReference type="OrthoDB" id="1645729at2"/>
<proteinExistence type="inferred from homology"/>
<gene>
    <name evidence="2" type="ORF">D5F11_016490</name>
</gene>
<evidence type="ECO:0008006" key="4">
    <source>
        <dbReference type="Google" id="ProtNLM"/>
    </source>
</evidence>
<dbReference type="PIRSF" id="PIRSF034852">
    <property type="entry name" value="UCP034852"/>
    <property type="match status" value="1"/>
</dbReference>